<keyword evidence="4" id="KW-1185">Reference proteome</keyword>
<dbReference type="AlphaFoldDB" id="A0A8C4QDZ8"/>
<dbReference type="InterPro" id="IPR046804">
    <property type="entry name" value="DNA-PKcs_N"/>
</dbReference>
<evidence type="ECO:0000313" key="3">
    <source>
        <dbReference type="Ensembl" id="ENSEBUP00000014077.1"/>
    </source>
</evidence>
<organism evidence="3 4">
    <name type="scientific">Eptatretus burgeri</name>
    <name type="common">Inshore hagfish</name>
    <dbReference type="NCBI Taxonomy" id="7764"/>
    <lineage>
        <taxon>Eukaryota</taxon>
        <taxon>Metazoa</taxon>
        <taxon>Chordata</taxon>
        <taxon>Craniata</taxon>
        <taxon>Vertebrata</taxon>
        <taxon>Cyclostomata</taxon>
        <taxon>Myxini</taxon>
        <taxon>Myxiniformes</taxon>
        <taxon>Myxinidae</taxon>
        <taxon>Eptatretinae</taxon>
        <taxon>Eptatretus</taxon>
    </lineage>
</organism>
<name>A0A8C4QDZ8_EPTBU</name>
<keyword evidence="1" id="KW-0732">Signal</keyword>
<feature type="chain" id="PRO_5034443511" description="DNA-PKcs N-terminal domain-containing protein" evidence="1">
    <location>
        <begin position="25"/>
        <end position="108"/>
    </location>
</feature>
<sequence>MESAAKNKIAALVVLMKVLKLATSNTQVSDMGLGAMFERLYSKLAQSPRLADTVLEMVYEVLGVMAEYYPEAMLPQSSCLLRLFLQELHSQVCACVRACARACLHFPK</sequence>
<accession>A0A8C4QDZ8</accession>
<protein>
    <recommendedName>
        <fullName evidence="2">DNA-PKcs N-terminal domain-containing protein</fullName>
    </recommendedName>
</protein>
<proteinExistence type="predicted"/>
<reference evidence="3" key="2">
    <citation type="submission" date="2025-09" db="UniProtKB">
        <authorList>
            <consortium name="Ensembl"/>
        </authorList>
    </citation>
    <scope>IDENTIFICATION</scope>
</reference>
<feature type="domain" description="DNA-PKcs N-terminal" evidence="2">
    <location>
        <begin position="2"/>
        <end position="97"/>
    </location>
</feature>
<dbReference type="Pfam" id="PF20500">
    <property type="entry name" value="DNA-PKcs_N"/>
    <property type="match status" value="1"/>
</dbReference>
<evidence type="ECO:0000256" key="1">
    <source>
        <dbReference type="SAM" id="SignalP"/>
    </source>
</evidence>
<dbReference type="Ensembl" id="ENSEBUT00000014652.1">
    <property type="protein sequence ID" value="ENSEBUP00000014077.1"/>
    <property type="gene ID" value="ENSEBUG00000008876.1"/>
</dbReference>
<dbReference type="Proteomes" id="UP000694388">
    <property type="component" value="Unplaced"/>
</dbReference>
<reference evidence="3" key="1">
    <citation type="submission" date="2025-08" db="UniProtKB">
        <authorList>
            <consortium name="Ensembl"/>
        </authorList>
    </citation>
    <scope>IDENTIFICATION</scope>
</reference>
<evidence type="ECO:0000259" key="2">
    <source>
        <dbReference type="Pfam" id="PF20500"/>
    </source>
</evidence>
<feature type="signal peptide" evidence="1">
    <location>
        <begin position="1"/>
        <end position="24"/>
    </location>
</feature>
<evidence type="ECO:0000313" key="4">
    <source>
        <dbReference type="Proteomes" id="UP000694388"/>
    </source>
</evidence>